<dbReference type="CDD" id="cd00009">
    <property type="entry name" value="AAA"/>
    <property type="match status" value="2"/>
</dbReference>
<evidence type="ECO:0000313" key="6">
    <source>
        <dbReference type="Proteomes" id="UP001602245"/>
    </source>
</evidence>
<dbReference type="Gene3D" id="1.10.8.60">
    <property type="match status" value="2"/>
</dbReference>
<dbReference type="InterPro" id="IPR039448">
    <property type="entry name" value="Beta_helix"/>
</dbReference>
<gene>
    <name evidence="5" type="ORF">ACFY35_23830</name>
</gene>
<dbReference type="PANTHER" id="PTHR43392">
    <property type="entry name" value="AAA-TYPE ATPASE FAMILY PROTEIN / ANKYRIN REPEAT FAMILY PROTEIN"/>
    <property type="match status" value="1"/>
</dbReference>
<evidence type="ECO:0000256" key="1">
    <source>
        <dbReference type="ARBA" id="ARBA00010378"/>
    </source>
</evidence>
<dbReference type="InterPro" id="IPR027417">
    <property type="entry name" value="P-loop_NTPase"/>
</dbReference>
<dbReference type="SMART" id="SM00382">
    <property type="entry name" value="AAA"/>
    <property type="match status" value="3"/>
</dbReference>
<dbReference type="PANTHER" id="PTHR43392:SF2">
    <property type="entry name" value="AAA-TYPE ATPASE FAMILY PROTEIN _ ANKYRIN REPEAT FAMILY PROTEIN"/>
    <property type="match status" value="1"/>
</dbReference>
<dbReference type="InterPro" id="IPR012334">
    <property type="entry name" value="Pectin_lyas_fold"/>
</dbReference>
<dbReference type="InterPro" id="IPR003959">
    <property type="entry name" value="ATPase_AAA_core"/>
</dbReference>
<feature type="domain" description="AAA+ ATPase" evidence="4">
    <location>
        <begin position="971"/>
        <end position="1111"/>
    </location>
</feature>
<name>A0ABW6WGT7_9ACTN</name>
<dbReference type="Pfam" id="PF17866">
    <property type="entry name" value="AAA_lid_6"/>
    <property type="match status" value="3"/>
</dbReference>
<evidence type="ECO:0000256" key="2">
    <source>
        <dbReference type="ARBA" id="ARBA00022741"/>
    </source>
</evidence>
<dbReference type="InterPro" id="IPR011050">
    <property type="entry name" value="Pectin_lyase_fold/virulence"/>
</dbReference>
<dbReference type="SUPFAM" id="SSF51126">
    <property type="entry name" value="Pectin lyase-like"/>
    <property type="match status" value="1"/>
</dbReference>
<feature type="domain" description="AAA+ ATPase" evidence="4">
    <location>
        <begin position="413"/>
        <end position="553"/>
    </location>
</feature>
<dbReference type="Proteomes" id="UP001602245">
    <property type="component" value="Unassembled WGS sequence"/>
</dbReference>
<feature type="domain" description="AAA+ ATPase" evidence="4">
    <location>
        <begin position="689"/>
        <end position="830"/>
    </location>
</feature>
<organism evidence="5 6">
    <name type="scientific">Paractinoplanes globisporus</name>
    <dbReference type="NCBI Taxonomy" id="113565"/>
    <lineage>
        <taxon>Bacteria</taxon>
        <taxon>Bacillati</taxon>
        <taxon>Actinomycetota</taxon>
        <taxon>Actinomycetes</taxon>
        <taxon>Micromonosporales</taxon>
        <taxon>Micromonosporaceae</taxon>
        <taxon>Paractinoplanes</taxon>
    </lineage>
</organism>
<dbReference type="InterPro" id="IPR050773">
    <property type="entry name" value="CbxX/CfxQ_RuBisCO_ESX"/>
</dbReference>
<keyword evidence="3" id="KW-0067">ATP-binding</keyword>
<evidence type="ECO:0000313" key="5">
    <source>
        <dbReference type="EMBL" id="MFF5292483.1"/>
    </source>
</evidence>
<dbReference type="InterPro" id="IPR003593">
    <property type="entry name" value="AAA+_ATPase"/>
</dbReference>
<keyword evidence="2" id="KW-0547">Nucleotide-binding</keyword>
<evidence type="ECO:0000256" key="3">
    <source>
        <dbReference type="ARBA" id="ARBA00022840"/>
    </source>
</evidence>
<accession>A0ABW6WGT7</accession>
<reference evidence="5 6" key="1">
    <citation type="submission" date="2024-10" db="EMBL/GenBank/DDBJ databases">
        <title>The Natural Products Discovery Center: Release of the First 8490 Sequenced Strains for Exploring Actinobacteria Biosynthetic Diversity.</title>
        <authorList>
            <person name="Kalkreuter E."/>
            <person name="Kautsar S.A."/>
            <person name="Yang D."/>
            <person name="Bader C.D."/>
            <person name="Teijaro C.N."/>
            <person name="Fluegel L."/>
            <person name="Davis C.M."/>
            <person name="Simpson J.R."/>
            <person name="Lauterbach L."/>
            <person name="Steele A.D."/>
            <person name="Gui C."/>
            <person name="Meng S."/>
            <person name="Li G."/>
            <person name="Viehrig K."/>
            <person name="Ye F."/>
            <person name="Su P."/>
            <person name="Kiefer A.F."/>
            <person name="Nichols A."/>
            <person name="Cepeda A.J."/>
            <person name="Yan W."/>
            <person name="Fan B."/>
            <person name="Jiang Y."/>
            <person name="Adhikari A."/>
            <person name="Zheng C.-J."/>
            <person name="Schuster L."/>
            <person name="Cowan T.M."/>
            <person name="Smanski M.J."/>
            <person name="Chevrette M.G."/>
            <person name="De Carvalho L.P.S."/>
            <person name="Shen B."/>
        </authorList>
    </citation>
    <scope>NUCLEOTIDE SEQUENCE [LARGE SCALE GENOMIC DNA]</scope>
    <source>
        <strain evidence="5 6">NPDC000087</strain>
    </source>
</reference>
<sequence>MQSILAQISPGDVVEFAPGAHVVGAIRLNGVSLTAAKPGTASIKGHLTYTGHATISGLTLDGRVNLVDQARVTVARSVLRNAADNLLVVRGYGHATLVDCDLSGSSTTHPALYAEEGGTIVLRQSHLHDVPRDGAHVFDSAVLEVQDSRIASGGGVAARADRGGKILLARSSIHGFPQNAIVGENASVVHVDGCEFWDANSAIAVTGRSTATVKGSKFRDLRGNGVYVAEAATATISAATFVDTIYPAVAVAGKGSSAELETCLIERCGVKWPGLWVDDAATATVRATRVQECSPAILARRQTNTVLEDCELGGAARALVSAEGGRVVMRRVRLEGATLETAVTVEGRGGATATGCTFNLRPVPDGPVGDAGGLRRLNAMIGLPGVKAEMRRLMDFAVVQQQRAAQGMSTAQTSLHLVFTGSPGTGKTTVARVVGEIYASAGLLSSGHVVEVDKSALVGGHIGETPGKTMAKIEEALGGVLFIDEAYSLAADKGTQNDFGGEAIDTLLKAMEDHRDELAVIVAGYTAPMRKFIDANPGLRSRFTRYVEFEDYEPAELRQILDAMLTENDFLVVPEAGEKLTKVVTDLHRRRDAQFGNGRAMRTLFERIAEAQAQRVAGIPGAEPQALRTITAADVPQDRRAVVEDVDALLAELDAMIGLGRVKQEVREFVDVVRLNEMRARDGHDPIPLSLHMVFTGSPGTGKTTVARLVGRILAGLGLLGRGHTIETDRSSLVAGHVGQTAIKTSEAVQAALDGVLFVDEAYSLAPDEGGSGNTFGQEAIDTLLKAMEDNRERLAVIAAGYTAPMRKFIDSNPGLQSRFTRYIEFEDYGPGELRQILDASFAAKGLVVSPDADAGLTRLIADLYRRRDAKFGNGRAMRELFEKIIGRQAQRLSTVARAREKTGTPVDWRLIVADDVTDERAAVVDDVDALLAELDAMIGLAEVKREIRKLVALVRLNQRRVREGQNPIPVSLHMVFTGNPGTGKTTIARLIGKIFAGLGLLRRGQLIEAKQASLVAGYVGQTALKTSEAVSSALDGVLFIDEAYTLTQGGEKNHDFGQEAVDTLLIAMEDHRERLSVIVAGYTAPIEEFVRSNPGLSSRFTRVIHFADYAPDELTAIFTARCREADLELSADAAAAARELFARLYAGRDAHFGNGRVARTQFETVVERQAARLLDDVEASTRIITAEDIPALP</sequence>
<dbReference type="Pfam" id="PF13229">
    <property type="entry name" value="Beta_helix"/>
    <property type="match status" value="1"/>
</dbReference>
<proteinExistence type="inferred from homology"/>
<dbReference type="PRINTS" id="PR00819">
    <property type="entry name" value="CBXCFQXSUPER"/>
</dbReference>
<evidence type="ECO:0000259" key="4">
    <source>
        <dbReference type="SMART" id="SM00382"/>
    </source>
</evidence>
<comment type="caution">
    <text evidence="5">The sequence shown here is derived from an EMBL/GenBank/DDBJ whole genome shotgun (WGS) entry which is preliminary data.</text>
</comment>
<dbReference type="InterPro" id="IPR041627">
    <property type="entry name" value="AAA_lid_6"/>
</dbReference>
<dbReference type="Gene3D" id="2.160.20.10">
    <property type="entry name" value="Single-stranded right-handed beta-helix, Pectin lyase-like"/>
    <property type="match status" value="1"/>
</dbReference>
<dbReference type="Gene3D" id="3.40.50.300">
    <property type="entry name" value="P-loop containing nucleotide triphosphate hydrolases"/>
    <property type="match status" value="3"/>
</dbReference>
<dbReference type="Pfam" id="PF00004">
    <property type="entry name" value="AAA"/>
    <property type="match status" value="3"/>
</dbReference>
<keyword evidence="6" id="KW-1185">Reference proteome</keyword>
<dbReference type="SUPFAM" id="SSF52540">
    <property type="entry name" value="P-loop containing nucleoside triphosphate hydrolases"/>
    <property type="match status" value="3"/>
</dbReference>
<dbReference type="RefSeq" id="WP_020512169.1">
    <property type="nucleotide sequence ID" value="NZ_JBIAZU010000004.1"/>
</dbReference>
<comment type="similarity">
    <text evidence="1">Belongs to the CbxX/CfxQ family.</text>
</comment>
<dbReference type="InterPro" id="IPR000641">
    <property type="entry name" value="CbxX/CfxQ"/>
</dbReference>
<protein>
    <submittedName>
        <fullName evidence="5">AAA family ATPase</fullName>
    </submittedName>
</protein>
<dbReference type="EMBL" id="JBIAZU010000004">
    <property type="protein sequence ID" value="MFF5292483.1"/>
    <property type="molecule type" value="Genomic_DNA"/>
</dbReference>